<protein>
    <submittedName>
        <fullName evidence="5">DNA-binding transcriptional regulator, ArsR family</fullName>
    </submittedName>
</protein>
<dbReference type="InterPro" id="IPR036390">
    <property type="entry name" value="WH_DNA-bd_sf"/>
</dbReference>
<dbReference type="SMART" id="SM00418">
    <property type="entry name" value="HTH_ARSR"/>
    <property type="match status" value="1"/>
</dbReference>
<gene>
    <name evidence="5" type="ORF">SAMN05421799_103208</name>
</gene>
<proteinExistence type="predicted"/>
<dbReference type="InterPro" id="IPR051011">
    <property type="entry name" value="Metal_resp_trans_reg"/>
</dbReference>
<reference evidence="6" key="1">
    <citation type="submission" date="2017-01" db="EMBL/GenBank/DDBJ databases">
        <authorList>
            <person name="Varghese N."/>
            <person name="Submissions S."/>
        </authorList>
    </citation>
    <scope>NUCLEOTIDE SEQUENCE [LARGE SCALE GENOMIC DNA]</scope>
    <source>
        <strain evidence="6">DSM 16176</strain>
    </source>
</reference>
<dbReference type="AlphaFoldDB" id="A0A1N7LKN6"/>
<dbReference type="SUPFAM" id="SSF46785">
    <property type="entry name" value="Winged helix' DNA-binding domain"/>
    <property type="match status" value="1"/>
</dbReference>
<dbReference type="EMBL" id="FTOO01000003">
    <property type="protein sequence ID" value="SIS74311.1"/>
    <property type="molecule type" value="Genomic_DNA"/>
</dbReference>
<dbReference type="Gene3D" id="1.10.10.10">
    <property type="entry name" value="Winged helix-like DNA-binding domain superfamily/Winged helix DNA-binding domain"/>
    <property type="match status" value="1"/>
</dbReference>
<dbReference type="InterPro" id="IPR011991">
    <property type="entry name" value="ArsR-like_HTH"/>
</dbReference>
<keyword evidence="3" id="KW-0804">Transcription</keyword>
<evidence type="ECO:0000256" key="2">
    <source>
        <dbReference type="ARBA" id="ARBA00023125"/>
    </source>
</evidence>
<dbReference type="STRING" id="252246.SAMN05421799_103208"/>
<evidence type="ECO:0000313" key="6">
    <source>
        <dbReference type="Proteomes" id="UP000186156"/>
    </source>
</evidence>
<name>A0A1N7LKN6_9BACL</name>
<evidence type="ECO:0000256" key="1">
    <source>
        <dbReference type="ARBA" id="ARBA00023015"/>
    </source>
</evidence>
<dbReference type="PRINTS" id="PR00778">
    <property type="entry name" value="HTHARSR"/>
</dbReference>
<dbReference type="OrthoDB" id="529288at2"/>
<evidence type="ECO:0000259" key="4">
    <source>
        <dbReference type="PROSITE" id="PS50987"/>
    </source>
</evidence>
<dbReference type="PROSITE" id="PS50987">
    <property type="entry name" value="HTH_ARSR_2"/>
    <property type="match status" value="1"/>
</dbReference>
<dbReference type="PANTHER" id="PTHR43132">
    <property type="entry name" value="ARSENICAL RESISTANCE OPERON REPRESSOR ARSR-RELATED"/>
    <property type="match status" value="1"/>
</dbReference>
<dbReference type="Proteomes" id="UP000186156">
    <property type="component" value="Unassembled WGS sequence"/>
</dbReference>
<dbReference type="GO" id="GO:0003677">
    <property type="term" value="F:DNA binding"/>
    <property type="evidence" value="ECO:0007669"/>
    <property type="project" value="UniProtKB-KW"/>
</dbReference>
<dbReference type="RefSeq" id="WP_076345776.1">
    <property type="nucleotide sequence ID" value="NZ_FTOO01000003.1"/>
</dbReference>
<keyword evidence="6" id="KW-1185">Reference proteome</keyword>
<dbReference type="Pfam" id="PF12840">
    <property type="entry name" value="HTH_20"/>
    <property type="match status" value="1"/>
</dbReference>
<dbReference type="InterPro" id="IPR036388">
    <property type="entry name" value="WH-like_DNA-bd_sf"/>
</dbReference>
<dbReference type="GO" id="GO:0003700">
    <property type="term" value="F:DNA-binding transcription factor activity"/>
    <property type="evidence" value="ECO:0007669"/>
    <property type="project" value="InterPro"/>
</dbReference>
<keyword evidence="2 5" id="KW-0238">DNA-binding</keyword>
<accession>A0A1N7LKN6</accession>
<dbReference type="PANTHER" id="PTHR43132:SF2">
    <property type="entry name" value="ARSENICAL RESISTANCE OPERON REPRESSOR ARSR-RELATED"/>
    <property type="match status" value="1"/>
</dbReference>
<evidence type="ECO:0000256" key="3">
    <source>
        <dbReference type="ARBA" id="ARBA00023163"/>
    </source>
</evidence>
<evidence type="ECO:0000313" key="5">
    <source>
        <dbReference type="EMBL" id="SIS74311.1"/>
    </source>
</evidence>
<sequence>MPYTLDAPEDAHLRCLAVLSEPQRLRILRALAEGEHSATALSERLGLRQNTLSHHMRQLRECDLVEVRRHPGDERFAIYRLNGRKLKLLSALLADWAACAETP</sequence>
<feature type="domain" description="HTH arsR-type" evidence="4">
    <location>
        <begin position="5"/>
        <end position="98"/>
    </location>
</feature>
<keyword evidence="1" id="KW-0805">Transcription regulation</keyword>
<dbReference type="NCBIfam" id="NF033788">
    <property type="entry name" value="HTH_metalloreg"/>
    <property type="match status" value="1"/>
</dbReference>
<dbReference type="InterPro" id="IPR001845">
    <property type="entry name" value="HTH_ArsR_DNA-bd_dom"/>
</dbReference>
<dbReference type="CDD" id="cd00090">
    <property type="entry name" value="HTH_ARSR"/>
    <property type="match status" value="1"/>
</dbReference>
<organism evidence="5 6">
    <name type="scientific">Alicyclobacillus vulcanalis</name>
    <dbReference type="NCBI Taxonomy" id="252246"/>
    <lineage>
        <taxon>Bacteria</taxon>
        <taxon>Bacillati</taxon>
        <taxon>Bacillota</taxon>
        <taxon>Bacilli</taxon>
        <taxon>Bacillales</taxon>
        <taxon>Alicyclobacillaceae</taxon>
        <taxon>Alicyclobacillus</taxon>
    </lineage>
</organism>